<dbReference type="InterPro" id="IPR049874">
    <property type="entry name" value="ROK_cs"/>
</dbReference>
<dbReference type="SUPFAM" id="SSF53067">
    <property type="entry name" value="Actin-like ATPase domain"/>
    <property type="match status" value="1"/>
</dbReference>
<dbReference type="InterPro" id="IPR043129">
    <property type="entry name" value="ATPase_NBD"/>
</dbReference>
<dbReference type="PANTHER" id="PTHR18964:SF149">
    <property type="entry name" value="BIFUNCTIONAL UDP-N-ACETYLGLUCOSAMINE 2-EPIMERASE_N-ACETYLMANNOSAMINE KINASE"/>
    <property type="match status" value="1"/>
</dbReference>
<dbReference type="InterPro" id="IPR000600">
    <property type="entry name" value="ROK"/>
</dbReference>
<keyword evidence="2" id="KW-0418">Kinase</keyword>
<dbReference type="InterPro" id="IPR036388">
    <property type="entry name" value="WH-like_DNA-bd_sf"/>
</dbReference>
<sequence>MPIRWGGRSRTGHGLVDPLTSVCKDGVLTNVTAGTDTQHQRRLLRPTSKVLPEHARAQHRSMVLQQLFHSGPRSRADLARATGLTRVTVSDLVASLLADGLVTELDFRAEGKVGKPGTPIGLRTDAFQIVAVDLADDERIHGAVLDLSGAVLERRSAAVAGRTGQAAVDALLDLCRELAAAATCPVLGVGVGSPGVVDPAGAVVQAPNRGWYDVPLAADLSAALGLPVHVANDANTAALGEFTYGGADGGGLLLLTVGGGVGAGIVLDGALVQGHAHAAGELGHVTAVDERDDIDGAPLGRPQPCACGRRGCLETVLSVPSLRRRVEGLAPDARDAALASVGRRLGIVLAPVVSALNLSEVVISGPRELLDGPLRSAALAALRERTMPVISSGLQLRMTSLGEDGALSGAAVLVLSGQLGVS</sequence>
<dbReference type="Gene3D" id="3.30.420.40">
    <property type="match status" value="2"/>
</dbReference>
<dbReference type="AlphaFoldDB" id="A0A1I2JA80"/>
<dbReference type="PANTHER" id="PTHR18964">
    <property type="entry name" value="ROK (REPRESSOR, ORF, KINASE) FAMILY"/>
    <property type="match status" value="1"/>
</dbReference>
<name>A0A1I2JA80_9ACTN</name>
<keyword evidence="3" id="KW-1185">Reference proteome</keyword>
<dbReference type="PROSITE" id="PS01125">
    <property type="entry name" value="ROK"/>
    <property type="match status" value="1"/>
</dbReference>
<dbReference type="EMBL" id="FOND01000015">
    <property type="protein sequence ID" value="SFF50087.1"/>
    <property type="molecule type" value="Genomic_DNA"/>
</dbReference>
<dbReference type="Pfam" id="PF00480">
    <property type="entry name" value="ROK"/>
    <property type="match status" value="1"/>
</dbReference>
<organism evidence="2 3">
    <name type="scientific">Blastococcus tunisiensis</name>
    <dbReference type="NCBI Taxonomy" id="1798228"/>
    <lineage>
        <taxon>Bacteria</taxon>
        <taxon>Bacillati</taxon>
        <taxon>Actinomycetota</taxon>
        <taxon>Actinomycetes</taxon>
        <taxon>Geodermatophilales</taxon>
        <taxon>Geodermatophilaceae</taxon>
        <taxon>Blastococcus</taxon>
    </lineage>
</organism>
<gene>
    <name evidence="2" type="ORF">SAMN05216574_11548</name>
</gene>
<accession>A0A1I2JA80</accession>
<keyword evidence="2" id="KW-0808">Transferase</keyword>
<dbReference type="STRING" id="1798228.SAMN05216574_11548"/>
<evidence type="ECO:0000313" key="2">
    <source>
        <dbReference type="EMBL" id="SFF50087.1"/>
    </source>
</evidence>
<evidence type="ECO:0000313" key="3">
    <source>
        <dbReference type="Proteomes" id="UP000198589"/>
    </source>
</evidence>
<protein>
    <submittedName>
        <fullName evidence="2">Sugar kinase of the NBD/HSP70 family, may contain an N-terminal HTH domain</fullName>
    </submittedName>
</protein>
<dbReference type="Proteomes" id="UP000198589">
    <property type="component" value="Unassembled WGS sequence"/>
</dbReference>
<dbReference type="GO" id="GO:0016301">
    <property type="term" value="F:kinase activity"/>
    <property type="evidence" value="ECO:0007669"/>
    <property type="project" value="UniProtKB-KW"/>
</dbReference>
<comment type="similarity">
    <text evidence="1">Belongs to the ROK (NagC/XylR) family.</text>
</comment>
<dbReference type="InterPro" id="IPR036390">
    <property type="entry name" value="WH_DNA-bd_sf"/>
</dbReference>
<proteinExistence type="inferred from homology"/>
<evidence type="ECO:0000256" key="1">
    <source>
        <dbReference type="ARBA" id="ARBA00006479"/>
    </source>
</evidence>
<reference evidence="3" key="1">
    <citation type="submission" date="2016-10" db="EMBL/GenBank/DDBJ databases">
        <authorList>
            <person name="Varghese N."/>
            <person name="Submissions S."/>
        </authorList>
    </citation>
    <scope>NUCLEOTIDE SEQUENCE [LARGE SCALE GENOMIC DNA]</scope>
    <source>
        <strain evidence="3">DSM 46838</strain>
    </source>
</reference>
<dbReference type="Gene3D" id="1.10.10.10">
    <property type="entry name" value="Winged helix-like DNA-binding domain superfamily/Winged helix DNA-binding domain"/>
    <property type="match status" value="1"/>
</dbReference>
<dbReference type="SUPFAM" id="SSF46785">
    <property type="entry name" value="Winged helix' DNA-binding domain"/>
    <property type="match status" value="1"/>
</dbReference>